<dbReference type="OrthoDB" id="4726at2759"/>
<dbReference type="AlphaFoldDB" id="A0A316ZAW5"/>
<evidence type="ECO:0000313" key="5">
    <source>
        <dbReference type="Proteomes" id="UP000245946"/>
    </source>
</evidence>
<dbReference type="GeneID" id="37270198"/>
<reference evidence="4 5" key="1">
    <citation type="journal article" date="2018" name="Mol. Biol. Evol.">
        <title>Broad Genomic Sampling Reveals a Smut Pathogenic Ancestry of the Fungal Clade Ustilaginomycotina.</title>
        <authorList>
            <person name="Kijpornyongpan T."/>
            <person name="Mondo S.J."/>
            <person name="Barry K."/>
            <person name="Sandor L."/>
            <person name="Lee J."/>
            <person name="Lipzen A."/>
            <person name="Pangilinan J."/>
            <person name="LaButti K."/>
            <person name="Hainaut M."/>
            <person name="Henrissat B."/>
            <person name="Grigoriev I.V."/>
            <person name="Spatafora J.W."/>
            <person name="Aime M.C."/>
        </authorList>
    </citation>
    <scope>NUCLEOTIDE SEQUENCE [LARGE SCALE GENOMIC DNA]</scope>
    <source>
        <strain evidence="4 5">MCA 4186</strain>
    </source>
</reference>
<dbReference type="PRINTS" id="PR00061">
    <property type="entry name" value="RIBOSOMALL19"/>
</dbReference>
<protein>
    <recommendedName>
        <fullName evidence="6">Ribosomal protein L19</fullName>
    </recommendedName>
</protein>
<evidence type="ECO:0000256" key="3">
    <source>
        <dbReference type="ARBA" id="ARBA00023274"/>
    </source>
</evidence>
<dbReference type="Proteomes" id="UP000245946">
    <property type="component" value="Unassembled WGS sequence"/>
</dbReference>
<keyword evidence="5" id="KW-1185">Reference proteome</keyword>
<dbReference type="Pfam" id="PF01245">
    <property type="entry name" value="Ribosomal_L19"/>
    <property type="match status" value="1"/>
</dbReference>
<dbReference type="SUPFAM" id="SSF50104">
    <property type="entry name" value="Translation proteins SH3-like domain"/>
    <property type="match status" value="1"/>
</dbReference>
<dbReference type="InterPro" id="IPR008991">
    <property type="entry name" value="Translation_prot_SH3-like_sf"/>
</dbReference>
<keyword evidence="3" id="KW-0687">Ribonucleoprotein</keyword>
<dbReference type="EMBL" id="KZ819295">
    <property type="protein sequence ID" value="PWN97405.1"/>
    <property type="molecule type" value="Genomic_DNA"/>
</dbReference>
<dbReference type="GO" id="GO:0006412">
    <property type="term" value="P:translation"/>
    <property type="evidence" value="ECO:0007669"/>
    <property type="project" value="InterPro"/>
</dbReference>
<keyword evidence="2" id="KW-0689">Ribosomal protein</keyword>
<organism evidence="4 5">
    <name type="scientific">Tilletiopsis washingtonensis</name>
    <dbReference type="NCBI Taxonomy" id="58919"/>
    <lineage>
        <taxon>Eukaryota</taxon>
        <taxon>Fungi</taxon>
        <taxon>Dikarya</taxon>
        <taxon>Basidiomycota</taxon>
        <taxon>Ustilaginomycotina</taxon>
        <taxon>Exobasidiomycetes</taxon>
        <taxon>Entylomatales</taxon>
        <taxon>Entylomatales incertae sedis</taxon>
        <taxon>Tilletiopsis</taxon>
    </lineage>
</organism>
<name>A0A316ZAW5_9BASI</name>
<gene>
    <name evidence="4" type="ORF">FA09DRAFT_330570</name>
</gene>
<dbReference type="STRING" id="58919.A0A316ZAW5"/>
<dbReference type="InterPro" id="IPR038657">
    <property type="entry name" value="Ribosomal_bL19_sf"/>
</dbReference>
<dbReference type="GO" id="GO:0003735">
    <property type="term" value="F:structural constituent of ribosome"/>
    <property type="evidence" value="ECO:0007669"/>
    <property type="project" value="InterPro"/>
</dbReference>
<evidence type="ECO:0000256" key="2">
    <source>
        <dbReference type="ARBA" id="ARBA00022980"/>
    </source>
</evidence>
<dbReference type="RefSeq" id="XP_025597684.1">
    <property type="nucleotide sequence ID" value="XM_025742654.1"/>
</dbReference>
<comment type="similarity">
    <text evidence="1">Belongs to the bacterial ribosomal protein bL19 family.</text>
</comment>
<evidence type="ECO:0000313" key="4">
    <source>
        <dbReference type="EMBL" id="PWN97405.1"/>
    </source>
</evidence>
<evidence type="ECO:0000256" key="1">
    <source>
        <dbReference type="ARBA" id="ARBA00005781"/>
    </source>
</evidence>
<accession>A0A316ZAW5</accession>
<evidence type="ECO:0008006" key="6">
    <source>
        <dbReference type="Google" id="ProtNLM"/>
    </source>
</evidence>
<dbReference type="PANTHER" id="PTHR15680:SF9">
    <property type="entry name" value="LARGE RIBOSOMAL SUBUNIT PROTEIN BL19M"/>
    <property type="match status" value="1"/>
</dbReference>
<dbReference type="InterPro" id="IPR001857">
    <property type="entry name" value="Ribosomal_bL19"/>
</dbReference>
<dbReference type="PANTHER" id="PTHR15680">
    <property type="entry name" value="RIBOSOMAL PROTEIN L19"/>
    <property type="match status" value="1"/>
</dbReference>
<proteinExistence type="inferred from homology"/>
<dbReference type="GO" id="GO:0005762">
    <property type="term" value="C:mitochondrial large ribosomal subunit"/>
    <property type="evidence" value="ECO:0007669"/>
    <property type="project" value="TreeGrafter"/>
</dbReference>
<sequence length="245" mass="26687">MSRARSSLPTLMRALALRDAPTAAAAGPSCARRALSASAKAPAAADPLAPTQTQPYPFSSSAIVRQVGLIAPDGITPAPTVKSPLRGTMARLTAELRTQYDSTGRISQMFSRRSAARIPPGSVLIVETWTSAARTGFSTFSGVLVAVRRRGVASAFVLRTLVQKLGVEVRFAMYSPLLKDIKVLSRADAGKDDKTGRLRRTRRAKLYYLRHDDRKIAGISRVVAQMRQREERERQEAANKRGGRK</sequence>
<dbReference type="Gene3D" id="2.30.30.790">
    <property type="match status" value="1"/>
</dbReference>